<sequence>MEPARRINKWTQEEDAILLQRLREQQANNPPDKVVDWQNIAAAIPGRTNKDCRKRWLNVLDGDLRKGAWTAEEDRLLSGAVETEGKVWVRVSEHVPRRTADQCAKRWQHFLDPALDRSEWTELECQILWDAVQKQGRRWLQIRNDLFPLRSPNSLKNQYAFMSRHFCKSQMDCAGESDSLSTAESSPASHSEELCMDANQSLNDGISLISNDAELLYPSADDMILFPVSHDETVMPEYTHTLPHFALDCMDQSNITTTDFTNTFDLGSHPQHTTGVDDNVFHPCSTSAEDYLSPSSGLESSTLISADMHECQNNDGLWTLPSCSVMTVRLTNPAPEAVNEFIRILMAHQQQVSIDIES</sequence>
<feature type="domain" description="HTH myb-type" evidence="2">
    <location>
        <begin position="61"/>
        <end position="115"/>
    </location>
</feature>
<name>E5R0N4_ARTGP</name>
<dbReference type="PROSITE" id="PS50090">
    <property type="entry name" value="MYB_LIKE"/>
    <property type="match status" value="3"/>
</dbReference>
<dbReference type="SMART" id="SM00717">
    <property type="entry name" value="SANT"/>
    <property type="match status" value="3"/>
</dbReference>
<evidence type="ECO:0000313" key="3">
    <source>
        <dbReference type="EMBL" id="EFQ98378.1"/>
    </source>
</evidence>
<dbReference type="InterPro" id="IPR017930">
    <property type="entry name" value="Myb_dom"/>
</dbReference>
<dbReference type="GO" id="GO:0000278">
    <property type="term" value="P:mitotic cell cycle"/>
    <property type="evidence" value="ECO:0007669"/>
    <property type="project" value="TreeGrafter"/>
</dbReference>
<dbReference type="GeneID" id="10032657"/>
<dbReference type="VEuPathDB" id="FungiDB:MGYG_01408"/>
<dbReference type="OrthoDB" id="4170767at2759"/>
<evidence type="ECO:0000259" key="1">
    <source>
        <dbReference type="PROSITE" id="PS50090"/>
    </source>
</evidence>
<dbReference type="InterPro" id="IPR009057">
    <property type="entry name" value="Homeodomain-like_sf"/>
</dbReference>
<dbReference type="STRING" id="535722.E5R0N4"/>
<feature type="domain" description="HTH myb-type" evidence="2">
    <location>
        <begin position="2"/>
        <end position="60"/>
    </location>
</feature>
<accession>E5R0N4</accession>
<dbReference type="CDD" id="cd00167">
    <property type="entry name" value="SANT"/>
    <property type="match status" value="3"/>
</dbReference>
<dbReference type="RefSeq" id="XP_003177330.1">
    <property type="nucleotide sequence ID" value="XM_003177282.1"/>
</dbReference>
<dbReference type="PANTHER" id="PTHR45614:SF265">
    <property type="entry name" value="MYB-LIKE DOMAIN-CONTAINING PROTEIN-RELATED"/>
    <property type="match status" value="1"/>
</dbReference>
<evidence type="ECO:0000259" key="2">
    <source>
        <dbReference type="PROSITE" id="PS51294"/>
    </source>
</evidence>
<dbReference type="InterPro" id="IPR001005">
    <property type="entry name" value="SANT/Myb"/>
</dbReference>
<dbReference type="GO" id="GO:0000981">
    <property type="term" value="F:DNA-binding transcription factor activity, RNA polymerase II-specific"/>
    <property type="evidence" value="ECO:0007669"/>
    <property type="project" value="TreeGrafter"/>
</dbReference>
<feature type="domain" description="Myb-like" evidence="1">
    <location>
        <begin position="112"/>
        <end position="159"/>
    </location>
</feature>
<dbReference type="Pfam" id="PF00249">
    <property type="entry name" value="Myb_DNA-binding"/>
    <property type="match status" value="1"/>
</dbReference>
<gene>
    <name evidence="3" type="ORF">MGYG_01408</name>
</gene>
<feature type="domain" description="Myb-like" evidence="1">
    <location>
        <begin position="2"/>
        <end position="60"/>
    </location>
</feature>
<dbReference type="AlphaFoldDB" id="E5R0N4"/>
<proteinExistence type="predicted"/>
<dbReference type="Gene3D" id="1.10.10.60">
    <property type="entry name" value="Homeodomain-like"/>
    <property type="match status" value="3"/>
</dbReference>
<dbReference type="InParanoid" id="E5R0N4"/>
<dbReference type="GO" id="GO:0000978">
    <property type="term" value="F:RNA polymerase II cis-regulatory region sequence-specific DNA binding"/>
    <property type="evidence" value="ECO:0007669"/>
    <property type="project" value="TreeGrafter"/>
</dbReference>
<protein>
    <submittedName>
        <fullName evidence="3">Uncharacterized protein</fullName>
    </submittedName>
</protein>
<dbReference type="Pfam" id="PF13921">
    <property type="entry name" value="Myb_DNA-bind_6"/>
    <property type="match status" value="1"/>
</dbReference>
<reference evidence="4" key="1">
    <citation type="journal article" date="2012" name="MBio">
        <title>Comparative genome analysis of Trichophyton rubrum and related dermatophytes reveals candidate genes involved in infection.</title>
        <authorList>
            <person name="Martinez D.A."/>
            <person name="Oliver B.G."/>
            <person name="Graeser Y."/>
            <person name="Goldberg J.M."/>
            <person name="Li W."/>
            <person name="Martinez-Rossi N.M."/>
            <person name="Monod M."/>
            <person name="Shelest E."/>
            <person name="Barton R.C."/>
            <person name="Birch E."/>
            <person name="Brakhage A.A."/>
            <person name="Chen Z."/>
            <person name="Gurr S.J."/>
            <person name="Heiman D."/>
            <person name="Heitman J."/>
            <person name="Kosti I."/>
            <person name="Rossi A."/>
            <person name="Saif S."/>
            <person name="Samalova M."/>
            <person name="Saunders C.W."/>
            <person name="Shea T."/>
            <person name="Summerbell R.C."/>
            <person name="Xu J."/>
            <person name="Young S."/>
            <person name="Zeng Q."/>
            <person name="Birren B.W."/>
            <person name="Cuomo C.A."/>
            <person name="White T.C."/>
        </authorList>
    </citation>
    <scope>NUCLEOTIDE SEQUENCE [LARGE SCALE GENOMIC DNA]</scope>
    <source>
        <strain evidence="4">ATCC MYA-4604 / CBS 118893</strain>
    </source>
</reference>
<dbReference type="PANTHER" id="PTHR45614">
    <property type="entry name" value="MYB PROTEIN-RELATED"/>
    <property type="match status" value="1"/>
</dbReference>
<dbReference type="GO" id="GO:0005634">
    <property type="term" value="C:nucleus"/>
    <property type="evidence" value="ECO:0007669"/>
    <property type="project" value="TreeGrafter"/>
</dbReference>
<dbReference type="Proteomes" id="UP000002669">
    <property type="component" value="Unassembled WGS sequence"/>
</dbReference>
<dbReference type="EMBL" id="DS989822">
    <property type="protein sequence ID" value="EFQ98378.1"/>
    <property type="molecule type" value="Genomic_DNA"/>
</dbReference>
<dbReference type="HOGENOM" id="CLU_066246_0_0_1"/>
<dbReference type="SUPFAM" id="SSF46689">
    <property type="entry name" value="Homeodomain-like"/>
    <property type="match status" value="2"/>
</dbReference>
<feature type="domain" description="Myb-like" evidence="1">
    <location>
        <begin position="61"/>
        <end position="111"/>
    </location>
</feature>
<organism evidence="4">
    <name type="scientific">Arthroderma gypseum (strain ATCC MYA-4604 / CBS 118893)</name>
    <name type="common">Microsporum gypseum</name>
    <dbReference type="NCBI Taxonomy" id="535722"/>
    <lineage>
        <taxon>Eukaryota</taxon>
        <taxon>Fungi</taxon>
        <taxon>Dikarya</taxon>
        <taxon>Ascomycota</taxon>
        <taxon>Pezizomycotina</taxon>
        <taxon>Eurotiomycetes</taxon>
        <taxon>Eurotiomycetidae</taxon>
        <taxon>Onygenales</taxon>
        <taxon>Arthrodermataceae</taxon>
        <taxon>Nannizzia</taxon>
    </lineage>
</organism>
<keyword evidence="4" id="KW-1185">Reference proteome</keyword>
<dbReference type="eggNOG" id="KOG0048">
    <property type="taxonomic scope" value="Eukaryota"/>
</dbReference>
<evidence type="ECO:0000313" key="4">
    <source>
        <dbReference type="Proteomes" id="UP000002669"/>
    </source>
</evidence>
<dbReference type="InterPro" id="IPR050560">
    <property type="entry name" value="MYB_TF"/>
</dbReference>
<dbReference type="OMA" id="RWLQIRN"/>
<dbReference type="GO" id="GO:0045944">
    <property type="term" value="P:positive regulation of transcription by RNA polymerase II"/>
    <property type="evidence" value="ECO:0007669"/>
    <property type="project" value="TreeGrafter"/>
</dbReference>
<dbReference type="PROSITE" id="PS51294">
    <property type="entry name" value="HTH_MYB"/>
    <property type="match status" value="2"/>
</dbReference>